<dbReference type="InterPro" id="IPR003961">
    <property type="entry name" value="FN3_dom"/>
</dbReference>
<organism evidence="4 5">
    <name type="scientific">Staurois parvus</name>
    <dbReference type="NCBI Taxonomy" id="386267"/>
    <lineage>
        <taxon>Eukaryota</taxon>
        <taxon>Metazoa</taxon>
        <taxon>Chordata</taxon>
        <taxon>Craniata</taxon>
        <taxon>Vertebrata</taxon>
        <taxon>Euteleostomi</taxon>
        <taxon>Amphibia</taxon>
        <taxon>Batrachia</taxon>
        <taxon>Anura</taxon>
        <taxon>Neobatrachia</taxon>
        <taxon>Ranoidea</taxon>
        <taxon>Ranidae</taxon>
        <taxon>Staurois</taxon>
    </lineage>
</organism>
<reference evidence="4" key="1">
    <citation type="submission" date="2023-05" db="EMBL/GenBank/DDBJ databases">
        <authorList>
            <person name="Stuckert A."/>
        </authorList>
    </citation>
    <scope>NUCLEOTIDE SEQUENCE</scope>
</reference>
<dbReference type="EC" id="3.1.3.48" evidence="1"/>
<dbReference type="CDD" id="cd00063">
    <property type="entry name" value="FN3"/>
    <property type="match status" value="1"/>
</dbReference>
<comment type="caution">
    <text evidence="4">The sequence shown here is derived from an EMBL/GenBank/DDBJ whole genome shotgun (WGS) entry which is preliminary data.</text>
</comment>
<name>A0ABN9DBV9_9NEOB</name>
<protein>
    <recommendedName>
        <fullName evidence="1">protein-tyrosine-phosphatase</fullName>
        <ecNumber evidence="1">3.1.3.48</ecNumber>
    </recommendedName>
</protein>
<evidence type="ECO:0000256" key="2">
    <source>
        <dbReference type="SAM" id="Phobius"/>
    </source>
</evidence>
<evidence type="ECO:0000256" key="1">
    <source>
        <dbReference type="ARBA" id="ARBA00013064"/>
    </source>
</evidence>
<proteinExistence type="predicted"/>
<feature type="transmembrane region" description="Helical" evidence="2">
    <location>
        <begin position="227"/>
        <end position="248"/>
    </location>
</feature>
<keyword evidence="2" id="KW-0812">Transmembrane</keyword>
<dbReference type="InterPro" id="IPR036116">
    <property type="entry name" value="FN3_sf"/>
</dbReference>
<evidence type="ECO:0000313" key="5">
    <source>
        <dbReference type="Proteomes" id="UP001162483"/>
    </source>
</evidence>
<evidence type="ECO:0000313" key="4">
    <source>
        <dbReference type="EMBL" id="CAI9569385.1"/>
    </source>
</evidence>
<dbReference type="InterPro" id="IPR041201">
    <property type="entry name" value="PTPRJ_TM"/>
</dbReference>
<dbReference type="InterPro" id="IPR050713">
    <property type="entry name" value="RTP_Phos/Ushers"/>
</dbReference>
<dbReference type="EMBL" id="CATNWA010014235">
    <property type="protein sequence ID" value="CAI9569385.1"/>
    <property type="molecule type" value="Genomic_DNA"/>
</dbReference>
<keyword evidence="5" id="KW-1185">Reference proteome</keyword>
<sequence length="249" mass="27670">MFQAVVYKEDDPSKTHIRNLSIIRRDEASVTAIIEGLKGGYTYNISIYAVNGAGAGPKIQMRVTMDVKEPPHPIMKPVPIYDSSGSVVVTSTTITVKMPICYFSDVNGPIKKIQILVSESGAQHDGNITKWHEAYFQKPRPYFTNEGFPNPPCPDGTSRFFSKQEVYVIGADNTCLLQEFCNGPLKPRRQYIFKFRATNFKGQYTDSNFSIPIKTLADGLSERAVEIILSVTLCVLSIILLVAAIYAFA</sequence>
<dbReference type="SUPFAM" id="SSF49265">
    <property type="entry name" value="Fibronectin type III"/>
    <property type="match status" value="1"/>
</dbReference>
<accession>A0ABN9DBV9</accession>
<dbReference type="PANTHER" id="PTHR46957">
    <property type="entry name" value="CYTOKINE RECEPTOR"/>
    <property type="match status" value="1"/>
</dbReference>
<evidence type="ECO:0000259" key="3">
    <source>
        <dbReference type="Pfam" id="PF18861"/>
    </source>
</evidence>
<dbReference type="Pfam" id="PF18861">
    <property type="entry name" value="PTP_tm"/>
    <property type="match status" value="1"/>
</dbReference>
<keyword evidence="2" id="KW-1133">Transmembrane helix</keyword>
<keyword evidence="2" id="KW-0472">Membrane</keyword>
<dbReference type="PANTHER" id="PTHR46957:SF1">
    <property type="entry name" value="PHOSPHATIDYLINOSITOL PHOSPHATASE PTPRQ"/>
    <property type="match status" value="1"/>
</dbReference>
<dbReference type="Proteomes" id="UP001162483">
    <property type="component" value="Unassembled WGS sequence"/>
</dbReference>
<feature type="domain" description="PTPRJ transmembrane" evidence="3">
    <location>
        <begin position="103"/>
        <end position="194"/>
    </location>
</feature>
<gene>
    <name evidence="4" type="ORF">SPARVUS_LOCUS6911715</name>
</gene>
<feature type="non-terminal residue" evidence="4">
    <location>
        <position position="249"/>
    </location>
</feature>
<dbReference type="Gene3D" id="2.60.40.10">
    <property type="entry name" value="Immunoglobulins"/>
    <property type="match status" value="1"/>
</dbReference>
<dbReference type="InterPro" id="IPR013783">
    <property type="entry name" value="Ig-like_fold"/>
</dbReference>